<dbReference type="Gene3D" id="3.40.50.1240">
    <property type="entry name" value="Phosphoglycerate mutase-like"/>
    <property type="match status" value="1"/>
</dbReference>
<name>A0ABT6HKT9_9ACTN</name>
<dbReference type="SUPFAM" id="SSF53254">
    <property type="entry name" value="Phosphoglycerate mutase-like"/>
    <property type="match status" value="1"/>
</dbReference>
<protein>
    <submittedName>
        <fullName evidence="1">Histidine phosphatase family protein</fullName>
    </submittedName>
</protein>
<evidence type="ECO:0000313" key="2">
    <source>
        <dbReference type="Proteomes" id="UP001223144"/>
    </source>
</evidence>
<dbReference type="EMBL" id="JARWBG010000005">
    <property type="protein sequence ID" value="MDH2388489.1"/>
    <property type="molecule type" value="Genomic_DNA"/>
</dbReference>
<dbReference type="SMART" id="SM00855">
    <property type="entry name" value="PGAM"/>
    <property type="match status" value="1"/>
</dbReference>
<reference evidence="1 2" key="1">
    <citation type="submission" date="2023-04" db="EMBL/GenBank/DDBJ databases">
        <title>Streptomyces chengmaiensis sp. nov. isolated from the stem of mangrove plant in Hainan.</title>
        <authorList>
            <person name="Huang X."/>
            <person name="Zhou S."/>
            <person name="Chu X."/>
            <person name="Xie Y."/>
            <person name="Lin Y."/>
        </authorList>
    </citation>
    <scope>NUCLEOTIDE SEQUENCE [LARGE SCALE GENOMIC DNA]</scope>
    <source>
        <strain evidence="1 2">HNM0663</strain>
    </source>
</reference>
<sequence length="195" mass="20818">MTTRLTLISPATSRALRSVRFDDDSPLDPAGIARAEAAAGSPPPASLAFTSPSRRCRDTARALGMAEAEPQRALAPCDMGRWRGRSLDEVAATEAEAVALWLNDPTAAPHGGEALRAVRLRVGSWLDDLRAGPSARVVAVVEPDVVRAAVVHALDAPDHALWRVDVRPLTATELSGRAERWNVLAGRSLEPHSRS</sequence>
<comment type="caution">
    <text evidence="1">The sequence shown here is derived from an EMBL/GenBank/DDBJ whole genome shotgun (WGS) entry which is preliminary data.</text>
</comment>
<keyword evidence="2" id="KW-1185">Reference proteome</keyword>
<dbReference type="InterPro" id="IPR029033">
    <property type="entry name" value="His_PPase_superfam"/>
</dbReference>
<dbReference type="Proteomes" id="UP001223144">
    <property type="component" value="Unassembled WGS sequence"/>
</dbReference>
<proteinExistence type="predicted"/>
<dbReference type="RefSeq" id="WP_279926791.1">
    <property type="nucleotide sequence ID" value="NZ_JARWBG010000005.1"/>
</dbReference>
<gene>
    <name evidence="1" type="ORF">QCN29_06760</name>
</gene>
<evidence type="ECO:0000313" key="1">
    <source>
        <dbReference type="EMBL" id="MDH2388489.1"/>
    </source>
</evidence>
<dbReference type="InterPro" id="IPR013078">
    <property type="entry name" value="His_Pase_superF_clade-1"/>
</dbReference>
<organism evidence="1 2">
    <name type="scientific">Streptomyces chengmaiensis</name>
    <dbReference type="NCBI Taxonomy" id="3040919"/>
    <lineage>
        <taxon>Bacteria</taxon>
        <taxon>Bacillati</taxon>
        <taxon>Actinomycetota</taxon>
        <taxon>Actinomycetes</taxon>
        <taxon>Kitasatosporales</taxon>
        <taxon>Streptomycetaceae</taxon>
        <taxon>Streptomyces</taxon>
    </lineage>
</organism>
<dbReference type="Pfam" id="PF00300">
    <property type="entry name" value="His_Phos_1"/>
    <property type="match status" value="1"/>
</dbReference>
<accession>A0ABT6HKT9</accession>